<dbReference type="GO" id="GO:0006412">
    <property type="term" value="P:translation"/>
    <property type="evidence" value="ECO:0007669"/>
    <property type="project" value="UniProtKB-UniRule"/>
</dbReference>
<dbReference type="SUPFAM" id="SSF75304">
    <property type="entry name" value="Amidase signature (AS) enzymes"/>
    <property type="match status" value="1"/>
</dbReference>
<dbReference type="AlphaFoldDB" id="A0A2T0BFQ1"/>
<dbReference type="EMBL" id="PVXQ01000013">
    <property type="protein sequence ID" value="PRR82709.1"/>
    <property type="molecule type" value="Genomic_DNA"/>
</dbReference>
<evidence type="ECO:0000256" key="1">
    <source>
        <dbReference type="ARBA" id="ARBA00008069"/>
    </source>
</evidence>
<comment type="function">
    <text evidence="6 8">Allows the formation of correctly charged Gln-tRNA(Gln) through the transamidation of misacylated Glu-tRNA(Gln) in organisms which lack glutaminyl-tRNA synthetase. The reaction takes place in the presence of glutamine and ATP through an activated gamma-phospho-Glu-tRNA(Gln).</text>
</comment>
<feature type="domain" description="Amidase" evidence="9">
    <location>
        <begin position="25"/>
        <end position="467"/>
    </location>
</feature>
<dbReference type="InterPro" id="IPR020556">
    <property type="entry name" value="Amidase_CS"/>
</dbReference>
<dbReference type="GO" id="GO:0005524">
    <property type="term" value="F:ATP binding"/>
    <property type="evidence" value="ECO:0007669"/>
    <property type="project" value="UniProtKB-KW"/>
</dbReference>
<evidence type="ECO:0000256" key="6">
    <source>
        <dbReference type="ARBA" id="ARBA00025295"/>
    </source>
</evidence>
<dbReference type="PIRSF" id="PIRSF001221">
    <property type="entry name" value="Amidase_fungi"/>
    <property type="match status" value="1"/>
</dbReference>
<keyword evidence="11" id="KW-1185">Reference proteome</keyword>
<dbReference type="GO" id="GO:0016740">
    <property type="term" value="F:transferase activity"/>
    <property type="evidence" value="ECO:0007669"/>
    <property type="project" value="UniProtKB-KW"/>
</dbReference>
<comment type="similarity">
    <text evidence="1 8">Belongs to the amidase family. GatA subfamily.</text>
</comment>
<feature type="active site" description="Acyl-ester intermediate" evidence="8">
    <location>
        <position position="178"/>
    </location>
</feature>
<dbReference type="InterPro" id="IPR036928">
    <property type="entry name" value="AS_sf"/>
</dbReference>
<evidence type="ECO:0000256" key="2">
    <source>
        <dbReference type="ARBA" id="ARBA00022598"/>
    </source>
</evidence>
<evidence type="ECO:0000256" key="5">
    <source>
        <dbReference type="ARBA" id="ARBA00022917"/>
    </source>
</evidence>
<dbReference type="PANTHER" id="PTHR11895:SF151">
    <property type="entry name" value="GLUTAMYL-TRNA(GLN) AMIDOTRANSFERASE SUBUNIT A"/>
    <property type="match status" value="1"/>
</dbReference>
<proteinExistence type="inferred from homology"/>
<dbReference type="Gene3D" id="3.90.1300.10">
    <property type="entry name" value="Amidase signature (AS) domain"/>
    <property type="match status" value="1"/>
</dbReference>
<sequence>MNIENMDICQIRDGIKNGSFTATSVITSLFQRIKSIDPKVKSYLRLCEEDALQKAKIVDEKIAKNEPIGALAGVPIAIKDNICTDGIITTCASKILEDFIPPYNATVIEKLLKEDAIIIGKTNMDEFAMGSSTENSAFQVTSNPWDLERVPGGSSGGSAACVAAGLAPVSLGSDTGGSIRQPASFCGVVGLKPTYGLVSRFGLIAFGSSLDQIGPISKTVKDAALTLEIIQGSDELDCTTYKEPIQKDYLSTIESGVSGMKIGVPKEFFKKGLDEEIKASLLDSIEKLKALGAQVEEISLPITEEGLSAYYIISSAEASSNLARFDGIRYGYRTKEFVDVDELITKTRTEAFGTEVKRRIMLGTYALSSGYYDAYYNRALKLKKKIKEEFKKAFDTYDVILSPTTPTLPFKIGENCTDPLAMYLGDIYTININLAGIPAISLPYGKSESGLPIGIQIIGPHFGEEKIFKVAYALEQEVKISTLAPIL</sequence>
<keyword evidence="10" id="KW-0808">Transferase</keyword>
<dbReference type="GO" id="GO:0030956">
    <property type="term" value="C:glutamyl-tRNA(Gln) amidotransferase complex"/>
    <property type="evidence" value="ECO:0007669"/>
    <property type="project" value="InterPro"/>
</dbReference>
<evidence type="ECO:0000256" key="4">
    <source>
        <dbReference type="ARBA" id="ARBA00022840"/>
    </source>
</evidence>
<dbReference type="Pfam" id="PF01425">
    <property type="entry name" value="Amidase"/>
    <property type="match status" value="1"/>
</dbReference>
<evidence type="ECO:0000313" key="10">
    <source>
        <dbReference type="EMBL" id="PRR82709.1"/>
    </source>
</evidence>
<comment type="caution">
    <text evidence="10">The sequence shown here is derived from an EMBL/GenBank/DDBJ whole genome shotgun (WGS) entry which is preliminary data.</text>
</comment>
<evidence type="ECO:0000256" key="3">
    <source>
        <dbReference type="ARBA" id="ARBA00022741"/>
    </source>
</evidence>
<evidence type="ECO:0000313" key="11">
    <source>
        <dbReference type="Proteomes" id="UP000239471"/>
    </source>
</evidence>
<dbReference type="EC" id="6.3.5.7" evidence="8"/>
<name>A0A2T0BFQ1_9CLOT</name>
<comment type="subunit">
    <text evidence="8">Heterotrimer of A, B and C subunits.</text>
</comment>
<dbReference type="OrthoDB" id="9811471at2"/>
<dbReference type="RefSeq" id="WP_106059510.1">
    <property type="nucleotide sequence ID" value="NZ_PVXQ01000013.1"/>
</dbReference>
<evidence type="ECO:0000256" key="8">
    <source>
        <dbReference type="HAMAP-Rule" id="MF_00120"/>
    </source>
</evidence>
<keyword evidence="2 8" id="KW-0436">Ligase</keyword>
<reference evidence="10 11" key="1">
    <citation type="submission" date="2018-03" db="EMBL/GenBank/DDBJ databases">
        <title>Genome sequence of Clostridium vincentii DSM 10228.</title>
        <authorList>
            <person name="Poehlein A."/>
            <person name="Daniel R."/>
        </authorList>
    </citation>
    <scope>NUCLEOTIDE SEQUENCE [LARGE SCALE GENOMIC DNA]</scope>
    <source>
        <strain evidence="10 11">DSM 10228</strain>
    </source>
</reference>
<dbReference type="PROSITE" id="PS00571">
    <property type="entry name" value="AMIDASES"/>
    <property type="match status" value="1"/>
</dbReference>
<feature type="active site" description="Charge relay system" evidence="8">
    <location>
        <position position="154"/>
    </location>
</feature>
<dbReference type="InterPro" id="IPR000120">
    <property type="entry name" value="Amidase"/>
</dbReference>
<dbReference type="PANTHER" id="PTHR11895">
    <property type="entry name" value="TRANSAMIDASE"/>
    <property type="match status" value="1"/>
</dbReference>
<dbReference type="InterPro" id="IPR004412">
    <property type="entry name" value="GatA"/>
</dbReference>
<keyword evidence="3 8" id="KW-0547">Nucleotide-binding</keyword>
<evidence type="ECO:0000256" key="7">
    <source>
        <dbReference type="ARBA" id="ARBA00047407"/>
    </source>
</evidence>
<keyword evidence="5 8" id="KW-0648">Protein biosynthesis</keyword>
<organism evidence="10 11">
    <name type="scientific">Clostridium vincentii</name>
    <dbReference type="NCBI Taxonomy" id="52704"/>
    <lineage>
        <taxon>Bacteria</taxon>
        <taxon>Bacillati</taxon>
        <taxon>Bacillota</taxon>
        <taxon>Clostridia</taxon>
        <taxon>Eubacteriales</taxon>
        <taxon>Clostridiaceae</taxon>
        <taxon>Clostridium</taxon>
    </lineage>
</organism>
<dbReference type="Proteomes" id="UP000239471">
    <property type="component" value="Unassembled WGS sequence"/>
</dbReference>
<dbReference type="InterPro" id="IPR023631">
    <property type="entry name" value="Amidase_dom"/>
</dbReference>
<protein>
    <recommendedName>
        <fullName evidence="8">Glutamyl-tRNA(Gln) amidotransferase subunit A</fullName>
        <shortName evidence="8">Glu-ADT subunit A</shortName>
        <ecNumber evidence="8">6.3.5.7</ecNumber>
    </recommendedName>
</protein>
<comment type="catalytic activity">
    <reaction evidence="7 8">
        <text>L-glutamyl-tRNA(Gln) + L-glutamine + ATP + H2O = L-glutaminyl-tRNA(Gln) + L-glutamate + ADP + phosphate + H(+)</text>
        <dbReference type="Rhea" id="RHEA:17521"/>
        <dbReference type="Rhea" id="RHEA-COMP:9681"/>
        <dbReference type="Rhea" id="RHEA-COMP:9684"/>
        <dbReference type="ChEBI" id="CHEBI:15377"/>
        <dbReference type="ChEBI" id="CHEBI:15378"/>
        <dbReference type="ChEBI" id="CHEBI:29985"/>
        <dbReference type="ChEBI" id="CHEBI:30616"/>
        <dbReference type="ChEBI" id="CHEBI:43474"/>
        <dbReference type="ChEBI" id="CHEBI:58359"/>
        <dbReference type="ChEBI" id="CHEBI:78520"/>
        <dbReference type="ChEBI" id="CHEBI:78521"/>
        <dbReference type="ChEBI" id="CHEBI:456216"/>
        <dbReference type="EC" id="6.3.5.7"/>
    </reaction>
</comment>
<dbReference type="HAMAP" id="MF_00120">
    <property type="entry name" value="GatA"/>
    <property type="match status" value="1"/>
</dbReference>
<feature type="active site" description="Charge relay system" evidence="8">
    <location>
        <position position="79"/>
    </location>
</feature>
<dbReference type="NCBIfam" id="TIGR00132">
    <property type="entry name" value="gatA"/>
    <property type="match status" value="1"/>
</dbReference>
<evidence type="ECO:0000259" key="9">
    <source>
        <dbReference type="Pfam" id="PF01425"/>
    </source>
</evidence>
<keyword evidence="4 8" id="KW-0067">ATP-binding</keyword>
<gene>
    <name evidence="8 10" type="primary">gatA</name>
    <name evidence="10" type="ORF">CLVI_15190</name>
</gene>
<dbReference type="GO" id="GO:0050567">
    <property type="term" value="F:glutaminyl-tRNA synthase (glutamine-hydrolyzing) activity"/>
    <property type="evidence" value="ECO:0007669"/>
    <property type="project" value="UniProtKB-UniRule"/>
</dbReference>
<accession>A0A2T0BFQ1</accession>